<dbReference type="InterPro" id="IPR029479">
    <property type="entry name" value="Nitroreductase"/>
</dbReference>
<dbReference type="EMBL" id="CACRUX010000037">
    <property type="protein sequence ID" value="VYT96078.1"/>
    <property type="molecule type" value="Genomic_DNA"/>
</dbReference>
<organism evidence="7">
    <name type="scientific">Veillonella ratti</name>
    <dbReference type="NCBI Taxonomy" id="103892"/>
    <lineage>
        <taxon>Bacteria</taxon>
        <taxon>Bacillati</taxon>
        <taxon>Bacillota</taxon>
        <taxon>Negativicutes</taxon>
        <taxon>Veillonellales</taxon>
        <taxon>Veillonellaceae</taxon>
        <taxon>Veillonella</taxon>
    </lineage>
</organism>
<evidence type="ECO:0000256" key="4">
    <source>
        <dbReference type="ARBA" id="ARBA00022643"/>
    </source>
</evidence>
<dbReference type="Gene3D" id="3.40.109.10">
    <property type="entry name" value="NADH Oxidase"/>
    <property type="match status" value="1"/>
</dbReference>
<dbReference type="InterPro" id="IPR000415">
    <property type="entry name" value="Nitroreductase-like"/>
</dbReference>
<evidence type="ECO:0000313" key="7">
    <source>
        <dbReference type="EMBL" id="VYT96078.1"/>
    </source>
</evidence>
<name>A0A6N3B0T8_9FIRM</name>
<evidence type="ECO:0000256" key="3">
    <source>
        <dbReference type="ARBA" id="ARBA00022630"/>
    </source>
</evidence>
<dbReference type="PANTHER" id="PTHR43673">
    <property type="entry name" value="NAD(P)H NITROREDUCTASE YDGI-RELATED"/>
    <property type="match status" value="1"/>
</dbReference>
<sequence length="207" mass="23199">MSENEQVRIGEANSADSVKEPHLMTLEAAIGARRSIRRYESVPIPRAQIEHMIDMAKMSPSPKNRQAWRVRILEGASKDGFVEMGYACLQRLKEAGQRFGSLEISLHAMKTAGAVLIIYNPFDDDIDYERIWAKSDLQALGAFINTILLMATEYGLGSLWINDIYFIQEEAKAWLNLSHEIAAVVTIGVPAEHPFARPRKSVAEIVD</sequence>
<accession>A0A6N3B0T8</accession>
<dbReference type="SUPFAM" id="SSF55469">
    <property type="entry name" value="FMN-dependent nitroreductase-like"/>
    <property type="match status" value="1"/>
</dbReference>
<protein>
    <submittedName>
        <fullName evidence="7">Nitroreductase A</fullName>
    </submittedName>
</protein>
<keyword evidence="4" id="KW-0288">FMN</keyword>
<dbReference type="RefSeq" id="WP_021841910.1">
    <property type="nucleotide sequence ID" value="NZ_CACRUX010000037.1"/>
</dbReference>
<proteinExistence type="inferred from homology"/>
<evidence type="ECO:0000256" key="5">
    <source>
        <dbReference type="ARBA" id="ARBA00023002"/>
    </source>
</evidence>
<evidence type="ECO:0000256" key="1">
    <source>
        <dbReference type="ARBA" id="ARBA00001917"/>
    </source>
</evidence>
<dbReference type="PANTHER" id="PTHR43673:SF2">
    <property type="entry name" value="NITROREDUCTASE"/>
    <property type="match status" value="1"/>
</dbReference>
<keyword evidence="5" id="KW-0560">Oxidoreductase</keyword>
<dbReference type="Pfam" id="PF00881">
    <property type="entry name" value="Nitroreductase"/>
    <property type="match status" value="1"/>
</dbReference>
<gene>
    <name evidence="7" type="ORF">VRLFYP33_00890</name>
</gene>
<dbReference type="GO" id="GO:0016491">
    <property type="term" value="F:oxidoreductase activity"/>
    <property type="evidence" value="ECO:0007669"/>
    <property type="project" value="UniProtKB-KW"/>
</dbReference>
<evidence type="ECO:0000259" key="6">
    <source>
        <dbReference type="Pfam" id="PF00881"/>
    </source>
</evidence>
<reference evidence="7" key="1">
    <citation type="submission" date="2019-11" db="EMBL/GenBank/DDBJ databases">
        <authorList>
            <person name="Feng L."/>
        </authorList>
    </citation>
    <scope>NUCLEOTIDE SEQUENCE</scope>
    <source>
        <strain evidence="7">VrattiLFYP33</strain>
    </source>
</reference>
<dbReference type="AlphaFoldDB" id="A0A6N3B0T8"/>
<comment type="similarity">
    <text evidence="2">Belongs to the nitroreductase family.</text>
</comment>
<feature type="domain" description="Nitroreductase" evidence="6">
    <location>
        <begin position="31"/>
        <end position="188"/>
    </location>
</feature>
<comment type="cofactor">
    <cofactor evidence="1">
        <name>FMN</name>
        <dbReference type="ChEBI" id="CHEBI:58210"/>
    </cofactor>
</comment>
<keyword evidence="3" id="KW-0285">Flavoprotein</keyword>
<evidence type="ECO:0000256" key="2">
    <source>
        <dbReference type="ARBA" id="ARBA00007118"/>
    </source>
</evidence>